<accession>A0A244CSU7</accession>
<name>A0A244CSU7_PSEDV</name>
<proteinExistence type="inferred from homology"/>
<dbReference type="Proteomes" id="UP000194841">
    <property type="component" value="Unassembled WGS sequence"/>
</dbReference>
<dbReference type="GO" id="GO:0030288">
    <property type="term" value="C:outer membrane-bounded periplasmic space"/>
    <property type="evidence" value="ECO:0007669"/>
    <property type="project" value="InterPro"/>
</dbReference>
<dbReference type="InterPro" id="IPR006260">
    <property type="entry name" value="TonB/TolA_C"/>
</dbReference>
<comment type="function">
    <text evidence="10">Interacts with outer membrane receptor proteins that carry out high-affinity binding and energy dependent uptake into the periplasmic space of specific substrates. It could act to transduce energy from the cytoplasmic membrane to specific energy-requiring processes in the outer membrane, resulting in the release into the periplasm of ligands bound by these outer membrane proteins.</text>
</comment>
<comment type="similarity">
    <text evidence="2 10">Belongs to the TonB family.</text>
</comment>
<keyword evidence="8 10" id="KW-1133">Transmembrane helix</keyword>
<feature type="domain" description="TonB C-terminal" evidence="11">
    <location>
        <begin position="117"/>
        <end position="211"/>
    </location>
</feature>
<dbReference type="SUPFAM" id="SSF74653">
    <property type="entry name" value="TolA/TonB C-terminal domain"/>
    <property type="match status" value="1"/>
</dbReference>
<keyword evidence="9 10" id="KW-0472">Membrane</keyword>
<evidence type="ECO:0000256" key="10">
    <source>
        <dbReference type="RuleBase" id="RU362123"/>
    </source>
</evidence>
<dbReference type="Gene3D" id="3.30.1150.10">
    <property type="match status" value="1"/>
</dbReference>
<keyword evidence="10" id="KW-0735">Signal-anchor</keyword>
<gene>
    <name evidence="12" type="ORF">B1199_10105</name>
</gene>
<feature type="transmembrane region" description="Helical" evidence="10">
    <location>
        <begin position="16"/>
        <end position="38"/>
    </location>
</feature>
<dbReference type="GO" id="GO:0015891">
    <property type="term" value="P:siderophore transport"/>
    <property type="evidence" value="ECO:0007669"/>
    <property type="project" value="InterPro"/>
</dbReference>
<evidence type="ECO:0000313" key="12">
    <source>
        <dbReference type="EMBL" id="OUL58658.1"/>
    </source>
</evidence>
<keyword evidence="13" id="KW-1185">Reference proteome</keyword>
<evidence type="ECO:0000256" key="5">
    <source>
        <dbReference type="ARBA" id="ARBA00022519"/>
    </source>
</evidence>
<dbReference type="NCBIfam" id="TIGR01352">
    <property type="entry name" value="tonB_Cterm"/>
    <property type="match status" value="1"/>
</dbReference>
<dbReference type="PANTHER" id="PTHR33446">
    <property type="entry name" value="PROTEIN TONB-RELATED"/>
    <property type="match status" value="1"/>
</dbReference>
<keyword evidence="7 10" id="KW-0653">Protein transport</keyword>
<evidence type="ECO:0000256" key="1">
    <source>
        <dbReference type="ARBA" id="ARBA00004383"/>
    </source>
</evidence>
<dbReference type="InterPro" id="IPR051045">
    <property type="entry name" value="TonB-dependent_transducer"/>
</dbReference>
<dbReference type="EMBL" id="MWPV01000002">
    <property type="protein sequence ID" value="OUL58658.1"/>
    <property type="molecule type" value="Genomic_DNA"/>
</dbReference>
<evidence type="ECO:0000256" key="9">
    <source>
        <dbReference type="ARBA" id="ARBA00023136"/>
    </source>
</evidence>
<sequence>MNNTLPAPHIQTISKVALFTAVGLVMTFCAFALMQYLIAPQGQYIPTSIPDFDIEIAEEKKTTPPNIIKRLPPPPVINKIPPKPMIPSETSQTDIVPIPTVTLTAQQPSNSTLFAPILDNQASPVVRMAPKYPIQAAREGIEGWVKLSFSISKTGSVINASVLDAQPKRVFDAAAIKALKKWKYKAKVDNGQTIEQHGLTIQLDFKIDKSH</sequence>
<dbReference type="PROSITE" id="PS52015">
    <property type="entry name" value="TONB_CTD"/>
    <property type="match status" value="1"/>
</dbReference>
<dbReference type="GO" id="GO:0031992">
    <property type="term" value="F:energy transducer activity"/>
    <property type="evidence" value="ECO:0007669"/>
    <property type="project" value="InterPro"/>
</dbReference>
<evidence type="ECO:0000259" key="11">
    <source>
        <dbReference type="PROSITE" id="PS52015"/>
    </source>
</evidence>
<evidence type="ECO:0000256" key="8">
    <source>
        <dbReference type="ARBA" id="ARBA00022989"/>
    </source>
</evidence>
<dbReference type="FunFam" id="3.30.1150.10:FF:000006">
    <property type="entry name" value="Protein TonB"/>
    <property type="match status" value="1"/>
</dbReference>
<reference evidence="12 13" key="1">
    <citation type="submission" date="2017-02" db="EMBL/GenBank/DDBJ databases">
        <title>Pseudoalteromonas ulvae TC14 Genome.</title>
        <authorList>
            <person name="Molmeret M."/>
        </authorList>
    </citation>
    <scope>NUCLEOTIDE SEQUENCE [LARGE SCALE GENOMIC DNA]</scope>
    <source>
        <strain evidence="12">TC14</strain>
    </source>
</reference>
<dbReference type="GO" id="GO:0005886">
    <property type="term" value="C:plasma membrane"/>
    <property type="evidence" value="ECO:0007669"/>
    <property type="project" value="UniProtKB-SubCell"/>
</dbReference>
<protein>
    <recommendedName>
        <fullName evidence="10">Protein TonB</fullName>
    </recommendedName>
</protein>
<dbReference type="PRINTS" id="PR01374">
    <property type="entry name" value="TONBPROTEIN"/>
</dbReference>
<evidence type="ECO:0000256" key="6">
    <source>
        <dbReference type="ARBA" id="ARBA00022692"/>
    </source>
</evidence>
<dbReference type="InterPro" id="IPR003538">
    <property type="entry name" value="TonB"/>
</dbReference>
<dbReference type="RefSeq" id="WP_244898467.1">
    <property type="nucleotide sequence ID" value="NZ_MWPV01000002.1"/>
</dbReference>
<dbReference type="InterPro" id="IPR037682">
    <property type="entry name" value="TonB_C"/>
</dbReference>
<evidence type="ECO:0000256" key="2">
    <source>
        <dbReference type="ARBA" id="ARBA00006555"/>
    </source>
</evidence>
<evidence type="ECO:0000313" key="13">
    <source>
        <dbReference type="Proteomes" id="UP000194841"/>
    </source>
</evidence>
<keyword evidence="5 10" id="KW-0997">Cell inner membrane</keyword>
<evidence type="ECO:0000256" key="4">
    <source>
        <dbReference type="ARBA" id="ARBA00022475"/>
    </source>
</evidence>
<organism evidence="12 13">
    <name type="scientific">Pseudoalteromonas ulvae</name>
    <dbReference type="NCBI Taxonomy" id="107327"/>
    <lineage>
        <taxon>Bacteria</taxon>
        <taxon>Pseudomonadati</taxon>
        <taxon>Pseudomonadota</taxon>
        <taxon>Gammaproteobacteria</taxon>
        <taxon>Alteromonadales</taxon>
        <taxon>Pseudoalteromonadaceae</taxon>
        <taxon>Pseudoalteromonas</taxon>
    </lineage>
</organism>
<dbReference type="GO" id="GO:0055085">
    <property type="term" value="P:transmembrane transport"/>
    <property type="evidence" value="ECO:0007669"/>
    <property type="project" value="InterPro"/>
</dbReference>
<keyword evidence="4 10" id="KW-1003">Cell membrane</keyword>
<evidence type="ECO:0000256" key="3">
    <source>
        <dbReference type="ARBA" id="ARBA00022448"/>
    </source>
</evidence>
<keyword evidence="3 10" id="KW-0813">Transport</keyword>
<dbReference type="Pfam" id="PF03544">
    <property type="entry name" value="TonB_C"/>
    <property type="match status" value="1"/>
</dbReference>
<dbReference type="AlphaFoldDB" id="A0A244CSU7"/>
<keyword evidence="6 10" id="KW-0812">Transmembrane</keyword>
<dbReference type="PANTHER" id="PTHR33446:SF14">
    <property type="entry name" value="PROTEIN TONB"/>
    <property type="match status" value="1"/>
</dbReference>
<comment type="subcellular location">
    <subcellularLocation>
        <location evidence="1 10">Cell inner membrane</location>
        <topology evidence="1 10">Single-pass membrane protein</topology>
        <orientation evidence="1 10">Periplasmic side</orientation>
    </subcellularLocation>
</comment>
<evidence type="ECO:0000256" key="7">
    <source>
        <dbReference type="ARBA" id="ARBA00022927"/>
    </source>
</evidence>
<comment type="caution">
    <text evidence="12">The sequence shown here is derived from an EMBL/GenBank/DDBJ whole genome shotgun (WGS) entry which is preliminary data.</text>
</comment>
<dbReference type="GO" id="GO:0015031">
    <property type="term" value="P:protein transport"/>
    <property type="evidence" value="ECO:0007669"/>
    <property type="project" value="UniProtKB-UniRule"/>
</dbReference>